<dbReference type="STRING" id="1217721.HY57_00485"/>
<name>A0A075JWD0_9GAMM</name>
<accession>A0A075JWD0</accession>
<dbReference type="HOGENOM" id="CLU_089574_1_5_6"/>
<gene>
    <name evidence="3" type="ORF">HY57_00485</name>
</gene>
<dbReference type="EMBL" id="CP008884">
    <property type="protein sequence ID" value="AIF45845.1"/>
    <property type="molecule type" value="Genomic_DNA"/>
</dbReference>
<keyword evidence="4" id="KW-1185">Reference proteome</keyword>
<dbReference type="KEGG" id="dja:HY57_00485"/>
<dbReference type="SMART" id="SM00450">
    <property type="entry name" value="RHOD"/>
    <property type="match status" value="1"/>
</dbReference>
<sequence length="150" mass="16259">MSDVLHKLPEFIGHNLALAALFLILLLGLIVTQVMMLLRKYKELTPASLTLLINREGPLLIDLSAYADYEKAHVPGSRHVALSQFDPEHKDIAKAKDVPVVLIDKDGRGASDKAAQRLVKAGFTKVYTLGGGVIGWQQAQLPVAKGKNPG</sequence>
<keyword evidence="1" id="KW-1133">Transmembrane helix</keyword>
<proteinExistence type="predicted"/>
<dbReference type="InterPro" id="IPR001763">
    <property type="entry name" value="Rhodanese-like_dom"/>
</dbReference>
<feature type="transmembrane region" description="Helical" evidence="1">
    <location>
        <begin position="12"/>
        <end position="38"/>
    </location>
</feature>
<dbReference type="Gene3D" id="3.40.250.10">
    <property type="entry name" value="Rhodanese-like domain"/>
    <property type="match status" value="1"/>
</dbReference>
<dbReference type="Pfam" id="PF00581">
    <property type="entry name" value="Rhodanese"/>
    <property type="match status" value="1"/>
</dbReference>
<dbReference type="CDD" id="cd00158">
    <property type="entry name" value="RHOD"/>
    <property type="match status" value="1"/>
</dbReference>
<reference evidence="3 4" key="1">
    <citation type="submission" date="2014-07" db="EMBL/GenBank/DDBJ databases">
        <title>Complete Genome Sequence of Dyella japonica Strain A8 Isolated from Malaysian Tropical Soil.</title>
        <authorList>
            <person name="Hui R.K.H."/>
            <person name="Chen J.-W."/>
            <person name="Chan K.-G."/>
            <person name="Leung F.C.C."/>
        </authorList>
    </citation>
    <scope>NUCLEOTIDE SEQUENCE [LARGE SCALE GENOMIC DNA]</scope>
    <source>
        <strain evidence="3 4">A8</strain>
    </source>
</reference>
<dbReference type="Proteomes" id="UP000027987">
    <property type="component" value="Chromosome"/>
</dbReference>
<evidence type="ECO:0000259" key="2">
    <source>
        <dbReference type="PROSITE" id="PS50206"/>
    </source>
</evidence>
<feature type="domain" description="Rhodanese" evidence="2">
    <location>
        <begin position="54"/>
        <end position="145"/>
    </location>
</feature>
<dbReference type="PANTHER" id="PTHR43031">
    <property type="entry name" value="FAD-DEPENDENT OXIDOREDUCTASE"/>
    <property type="match status" value="1"/>
</dbReference>
<keyword evidence="1" id="KW-0812">Transmembrane</keyword>
<evidence type="ECO:0000313" key="4">
    <source>
        <dbReference type="Proteomes" id="UP000027987"/>
    </source>
</evidence>
<evidence type="ECO:0000256" key="1">
    <source>
        <dbReference type="SAM" id="Phobius"/>
    </source>
</evidence>
<dbReference type="RefSeq" id="WP_019466133.1">
    <property type="nucleotide sequence ID" value="NZ_ALOY01000169.1"/>
</dbReference>
<organism evidence="3 4">
    <name type="scientific">Dyella japonica A8</name>
    <dbReference type="NCBI Taxonomy" id="1217721"/>
    <lineage>
        <taxon>Bacteria</taxon>
        <taxon>Pseudomonadati</taxon>
        <taxon>Pseudomonadota</taxon>
        <taxon>Gammaproteobacteria</taxon>
        <taxon>Lysobacterales</taxon>
        <taxon>Rhodanobacteraceae</taxon>
        <taxon>Dyella</taxon>
    </lineage>
</organism>
<dbReference type="OrthoDB" id="9808735at2"/>
<evidence type="ECO:0000313" key="3">
    <source>
        <dbReference type="EMBL" id="AIF45845.1"/>
    </source>
</evidence>
<dbReference type="PANTHER" id="PTHR43031:SF18">
    <property type="entry name" value="RHODANESE-RELATED SULFURTRANSFERASES"/>
    <property type="match status" value="1"/>
</dbReference>
<dbReference type="SUPFAM" id="SSF52821">
    <property type="entry name" value="Rhodanese/Cell cycle control phosphatase"/>
    <property type="match status" value="1"/>
</dbReference>
<dbReference type="InterPro" id="IPR050229">
    <property type="entry name" value="GlpE_sulfurtransferase"/>
</dbReference>
<dbReference type="AlphaFoldDB" id="A0A075JWD0"/>
<dbReference type="InterPro" id="IPR036873">
    <property type="entry name" value="Rhodanese-like_dom_sf"/>
</dbReference>
<dbReference type="PATRIC" id="fig|1217721.7.peg.99"/>
<keyword evidence="1" id="KW-0472">Membrane</keyword>
<dbReference type="PROSITE" id="PS50206">
    <property type="entry name" value="RHODANESE_3"/>
    <property type="match status" value="1"/>
</dbReference>
<protein>
    <submittedName>
        <fullName evidence="3">Membrane protein</fullName>
    </submittedName>
</protein>